<dbReference type="EMBL" id="JAQIIO010000002">
    <property type="protein sequence ID" value="MDA5093310.1"/>
    <property type="molecule type" value="Genomic_DNA"/>
</dbReference>
<evidence type="ECO:0000313" key="2">
    <source>
        <dbReference type="Proteomes" id="UP001528040"/>
    </source>
</evidence>
<gene>
    <name evidence="1" type="ORF">O2N63_04340</name>
</gene>
<name>A0ABT4W002_9RHOB</name>
<protein>
    <submittedName>
        <fullName evidence="1">2-dehydro-3-deoxygalactonokinase</fullName>
    </submittedName>
</protein>
<accession>A0ABT4W002</accession>
<dbReference type="Pfam" id="PF05035">
    <property type="entry name" value="DGOK"/>
    <property type="match status" value="1"/>
</dbReference>
<organism evidence="1 2">
    <name type="scientific">Aliiroseovarius salicola</name>
    <dbReference type="NCBI Taxonomy" id="3009082"/>
    <lineage>
        <taxon>Bacteria</taxon>
        <taxon>Pseudomonadati</taxon>
        <taxon>Pseudomonadota</taxon>
        <taxon>Alphaproteobacteria</taxon>
        <taxon>Rhodobacterales</taxon>
        <taxon>Paracoccaceae</taxon>
        <taxon>Aliiroseovarius</taxon>
    </lineage>
</organism>
<sequence>MKWIAVEVKGRVLRMWPDGGEEIRRGLNAGVTLASLVPEIEHTIRLRPDTQILATGVRVGDPVTVPCKLASPRHVPQVDPRLYVFPAVKQDAPAGLIGYDVARLAGLLAQDPGFDGVACLIGDQTIWAQISAEEIVSFQSAATSQLARLLGAELCLGEGFEEAMSDVMARPQRLAAKIASLKAAMTLGQIDSTSAQAELSGALIGAELASMRPYWLGQRVAVIGDAAHVALYTKALEVQGAMVEPHEGAGLALKGLHPKEPELA</sequence>
<keyword evidence="2" id="KW-1185">Reference proteome</keyword>
<dbReference type="InterPro" id="IPR042257">
    <property type="entry name" value="DGOK_C"/>
</dbReference>
<dbReference type="Proteomes" id="UP001528040">
    <property type="component" value="Unassembled WGS sequence"/>
</dbReference>
<reference evidence="1 2" key="1">
    <citation type="submission" date="2023-01" db="EMBL/GenBank/DDBJ databases">
        <authorList>
            <person name="Yoon J.-W."/>
        </authorList>
    </citation>
    <scope>NUCLEOTIDE SEQUENCE [LARGE SCALE GENOMIC DNA]</scope>
    <source>
        <strain evidence="1 2">KMU-50</strain>
    </source>
</reference>
<proteinExistence type="predicted"/>
<dbReference type="Gene3D" id="3.30.420.310">
    <property type="entry name" value="2-keto-3-deoxy-galactonokinase, C-terminal domain"/>
    <property type="match status" value="1"/>
</dbReference>
<dbReference type="RefSeq" id="WP_271053009.1">
    <property type="nucleotide sequence ID" value="NZ_JAQIIO010000002.1"/>
</dbReference>
<comment type="caution">
    <text evidence="1">The sequence shown here is derived from an EMBL/GenBank/DDBJ whole genome shotgun (WGS) entry which is preliminary data.</text>
</comment>
<dbReference type="InterPro" id="IPR007729">
    <property type="entry name" value="DGOK"/>
</dbReference>
<evidence type="ECO:0000313" key="1">
    <source>
        <dbReference type="EMBL" id="MDA5093310.1"/>
    </source>
</evidence>